<protein>
    <submittedName>
        <fullName evidence="1">Uncharacterized protein</fullName>
    </submittedName>
</protein>
<accession>A0ABQ7DKD7</accession>
<comment type="caution">
    <text evidence="1">The sequence shown here is derived from an EMBL/GenBank/DDBJ whole genome shotgun (WGS) entry which is preliminary data.</text>
</comment>
<evidence type="ECO:0000313" key="1">
    <source>
        <dbReference type="EMBL" id="KAF3577406.1"/>
    </source>
</evidence>
<dbReference type="EMBL" id="QGKV02000649">
    <property type="protein sequence ID" value="KAF3577406.1"/>
    <property type="molecule type" value="Genomic_DNA"/>
</dbReference>
<reference evidence="1 2" key="1">
    <citation type="journal article" date="2020" name="BMC Genomics">
        <title>Intraspecific diversification of the crop wild relative Brassica cretica Lam. using demographic model selection.</title>
        <authorList>
            <person name="Kioukis A."/>
            <person name="Michalopoulou V.A."/>
            <person name="Briers L."/>
            <person name="Pirintsos S."/>
            <person name="Studholme D.J."/>
            <person name="Pavlidis P."/>
            <person name="Sarris P.F."/>
        </authorList>
    </citation>
    <scope>NUCLEOTIDE SEQUENCE [LARGE SCALE GENOMIC DNA]</scope>
    <source>
        <strain evidence="2">cv. PFS-1207/04</strain>
    </source>
</reference>
<name>A0ABQ7DKD7_BRACR</name>
<keyword evidence="2" id="KW-1185">Reference proteome</keyword>
<gene>
    <name evidence="1" type="ORF">DY000_02033077</name>
</gene>
<proteinExistence type="predicted"/>
<sequence length="390" mass="43506">MLTNSSAYSADFHCSSCVCSNIFQNSGDTTAIRRAWKYIYNFLAFITDGGLAFPEDCIRDRSMTRSSCSLSPSWVSHSQRFMMSFNFQAVLCFPLGEPLSAFSGCHLMTRSLALSSLVVGEQPKTRNMRSETWKLEAGTQKFGLFVSRLDVELAFFWAPMLGKQANGRRQVVVATRLAIGQGITSIEFAENLKGVLFTQLLSRSRNKLLPICYKPGRKLASKTCYVVASKLPADIDAQNQQKLIVAPAARVLDLMRISRSCPQVVGVERFCRNIWYFCVRVIHAQLYRMIGRRRHVVVVHFPALIVDKPGDPTSRVLPYAYGPVYVVIGVICSRGHMVEPDGSLVDMLQRAAESIKLHLVDSNRRDRPLIEAGGWNPEAGGRNREAGVIS</sequence>
<dbReference type="Proteomes" id="UP000266723">
    <property type="component" value="Unassembled WGS sequence"/>
</dbReference>
<organism evidence="1 2">
    <name type="scientific">Brassica cretica</name>
    <name type="common">Mustard</name>
    <dbReference type="NCBI Taxonomy" id="69181"/>
    <lineage>
        <taxon>Eukaryota</taxon>
        <taxon>Viridiplantae</taxon>
        <taxon>Streptophyta</taxon>
        <taxon>Embryophyta</taxon>
        <taxon>Tracheophyta</taxon>
        <taxon>Spermatophyta</taxon>
        <taxon>Magnoliopsida</taxon>
        <taxon>eudicotyledons</taxon>
        <taxon>Gunneridae</taxon>
        <taxon>Pentapetalae</taxon>
        <taxon>rosids</taxon>
        <taxon>malvids</taxon>
        <taxon>Brassicales</taxon>
        <taxon>Brassicaceae</taxon>
        <taxon>Brassiceae</taxon>
        <taxon>Brassica</taxon>
    </lineage>
</organism>
<evidence type="ECO:0000313" key="2">
    <source>
        <dbReference type="Proteomes" id="UP000266723"/>
    </source>
</evidence>